<keyword evidence="1" id="KW-0472">Membrane</keyword>
<feature type="transmembrane region" description="Helical" evidence="1">
    <location>
        <begin position="187"/>
        <end position="207"/>
    </location>
</feature>
<feature type="transmembrane region" description="Helical" evidence="1">
    <location>
        <begin position="342"/>
        <end position="361"/>
    </location>
</feature>
<accession>A0A5Q0C9C7</accession>
<dbReference type="EMBL" id="CP043498">
    <property type="protein sequence ID" value="QFY61004.1"/>
    <property type="molecule type" value="Genomic_DNA"/>
</dbReference>
<sequence length="433" mass="45692">MTASFQRSDAARRSYSFSASVNAGLLIASFVLGQGSIFAAQSWLVARNSLDLLADFGAHFSFLILALMVVDWGTRIVLARRISLAGEGELRDEVRRSYWSACGVRLCAAVAVATVCAVYAWSWGDVFSRWYLLGAAPALAVWSFNATGILDGIKLSGMSGLTAMPAYLASAVGLVLSEAFVSQSNGLLLGFAASFGYAVSVAAQMMALHRVGLFPLAPLGDRERSKSIMREGVAVLLSMLPGQVSFRFQIVICALVLGPAVTGLFLYGRQVAVAVSQVLEFCRRASFAQLVVDVRYSETPVATAFRTQRTATMLAVGLSSGLLIAGVFGMILLGGAPAQACHVLALFSIGILSGSLSQTVVQATQARGDYRAVALAANAAMVVGLGATALFGTLFHLPGLAVSEVLTHIVVVFLLLSMTFRRKLPSSRTRVAA</sequence>
<organism evidence="2 3">
    <name type="scientific">Rhizobium grahamii</name>
    <dbReference type="NCBI Taxonomy" id="1120045"/>
    <lineage>
        <taxon>Bacteria</taxon>
        <taxon>Pseudomonadati</taxon>
        <taxon>Pseudomonadota</taxon>
        <taxon>Alphaproteobacteria</taxon>
        <taxon>Hyphomicrobiales</taxon>
        <taxon>Rhizobiaceae</taxon>
        <taxon>Rhizobium/Agrobacterium group</taxon>
        <taxon>Rhizobium</taxon>
    </lineage>
</organism>
<name>A0A5Q0C9C7_9HYPH</name>
<feature type="transmembrane region" description="Helical" evidence="1">
    <location>
        <begin position="98"/>
        <end position="124"/>
    </location>
</feature>
<evidence type="ECO:0000313" key="3">
    <source>
        <dbReference type="Proteomes" id="UP000326881"/>
    </source>
</evidence>
<dbReference type="Proteomes" id="UP000326881">
    <property type="component" value="Chromosome"/>
</dbReference>
<protein>
    <submittedName>
        <fullName evidence="2">Uncharacterized protein</fullName>
    </submittedName>
</protein>
<dbReference type="AlphaFoldDB" id="A0A5Q0C9C7"/>
<feature type="transmembrane region" description="Helical" evidence="1">
    <location>
        <begin position="21"/>
        <end position="44"/>
    </location>
</feature>
<reference evidence="2 3" key="1">
    <citation type="submission" date="2019-08" db="EMBL/GenBank/DDBJ databases">
        <title>Prosopis cineraria nodule microbiome.</title>
        <authorList>
            <person name="Ali R."/>
            <person name="Chaluvadi S.R."/>
            <person name="Wang X."/>
        </authorList>
    </citation>
    <scope>NUCLEOTIDE SEQUENCE [LARGE SCALE GENOMIC DNA]</scope>
    <source>
        <strain evidence="2 3">BG7</strain>
    </source>
</reference>
<feature type="transmembrane region" description="Helical" evidence="1">
    <location>
        <begin position="248"/>
        <end position="267"/>
    </location>
</feature>
<proteinExistence type="predicted"/>
<gene>
    <name evidence="2" type="ORF">FZ934_11620</name>
</gene>
<dbReference type="RefSeq" id="WP_153271174.1">
    <property type="nucleotide sequence ID" value="NZ_CP043498.1"/>
</dbReference>
<feature type="transmembrane region" description="Helical" evidence="1">
    <location>
        <begin position="373"/>
        <end position="395"/>
    </location>
</feature>
<keyword evidence="1" id="KW-0812">Transmembrane</keyword>
<feature type="transmembrane region" description="Helical" evidence="1">
    <location>
        <begin position="162"/>
        <end position="181"/>
    </location>
</feature>
<feature type="transmembrane region" description="Helical" evidence="1">
    <location>
        <begin position="401"/>
        <end position="420"/>
    </location>
</feature>
<keyword evidence="3" id="KW-1185">Reference proteome</keyword>
<evidence type="ECO:0000313" key="2">
    <source>
        <dbReference type="EMBL" id="QFY61004.1"/>
    </source>
</evidence>
<evidence type="ECO:0000256" key="1">
    <source>
        <dbReference type="SAM" id="Phobius"/>
    </source>
</evidence>
<dbReference type="OrthoDB" id="8203984at2"/>
<dbReference type="KEGG" id="rgr:FZ934_11620"/>
<feature type="transmembrane region" description="Helical" evidence="1">
    <location>
        <begin position="56"/>
        <end position="78"/>
    </location>
</feature>
<keyword evidence="1" id="KW-1133">Transmembrane helix</keyword>
<feature type="transmembrane region" description="Helical" evidence="1">
    <location>
        <begin position="314"/>
        <end position="336"/>
    </location>
</feature>